<dbReference type="InterPro" id="IPR015892">
    <property type="entry name" value="Carbonic_anhydrase_CS"/>
</dbReference>
<keyword evidence="10" id="KW-1185">Reference proteome</keyword>
<dbReference type="GO" id="GO:0004089">
    <property type="term" value="F:carbonate dehydratase activity"/>
    <property type="evidence" value="ECO:0007669"/>
    <property type="project" value="UniProtKB-UniRule"/>
</dbReference>
<evidence type="ECO:0000256" key="1">
    <source>
        <dbReference type="ARBA" id="ARBA00006217"/>
    </source>
</evidence>
<dbReference type="InterPro" id="IPR001765">
    <property type="entry name" value="Carbonic_anhydrase"/>
</dbReference>
<comment type="cofactor">
    <cofactor evidence="7">
        <name>Zn(2+)</name>
        <dbReference type="ChEBI" id="CHEBI:29105"/>
    </cofactor>
    <text evidence="7">Binds 1 zinc ion per subunit.</text>
</comment>
<feature type="binding site" evidence="7">
    <location>
        <position position="103"/>
    </location>
    <ligand>
        <name>Zn(2+)</name>
        <dbReference type="ChEBI" id="CHEBI:29105"/>
    </ligand>
</feature>
<evidence type="ECO:0000313" key="10">
    <source>
        <dbReference type="Proteomes" id="UP000646776"/>
    </source>
</evidence>
<dbReference type="EMBL" id="BMSA01000028">
    <property type="protein sequence ID" value="GGT83351.1"/>
    <property type="molecule type" value="Genomic_DNA"/>
</dbReference>
<organism evidence="9 10">
    <name type="scientific">Streptomyces phaeofaciens</name>
    <dbReference type="NCBI Taxonomy" id="68254"/>
    <lineage>
        <taxon>Bacteria</taxon>
        <taxon>Bacillati</taxon>
        <taxon>Actinomycetota</taxon>
        <taxon>Actinomycetes</taxon>
        <taxon>Kitasatosporales</taxon>
        <taxon>Streptomycetaceae</taxon>
        <taxon>Streptomyces</taxon>
    </lineage>
</organism>
<dbReference type="PANTHER" id="PTHR11002:SF42">
    <property type="entry name" value="CARBONIC ANHYDRASE 1"/>
    <property type="match status" value="1"/>
</dbReference>
<keyword evidence="3 7" id="KW-0862">Zinc</keyword>
<dbReference type="SUPFAM" id="SSF53056">
    <property type="entry name" value="beta-carbonic anhydrase, cab"/>
    <property type="match status" value="1"/>
</dbReference>
<evidence type="ECO:0000256" key="3">
    <source>
        <dbReference type="ARBA" id="ARBA00022833"/>
    </source>
</evidence>
<comment type="catalytic activity">
    <reaction evidence="6 8">
        <text>hydrogencarbonate + H(+) = CO2 + H2O</text>
        <dbReference type="Rhea" id="RHEA:10748"/>
        <dbReference type="ChEBI" id="CHEBI:15377"/>
        <dbReference type="ChEBI" id="CHEBI:15378"/>
        <dbReference type="ChEBI" id="CHEBI:16526"/>
        <dbReference type="ChEBI" id="CHEBI:17544"/>
        <dbReference type="EC" id="4.2.1.1"/>
    </reaction>
</comment>
<dbReference type="GO" id="GO:0015976">
    <property type="term" value="P:carbon utilization"/>
    <property type="evidence" value="ECO:0007669"/>
    <property type="project" value="InterPro"/>
</dbReference>
<comment type="similarity">
    <text evidence="1 8">Belongs to the beta-class carbonic anhydrase family.</text>
</comment>
<reference evidence="9" key="1">
    <citation type="journal article" date="2014" name="Int. J. Syst. Evol. Microbiol.">
        <title>Complete genome sequence of Corynebacterium casei LMG S-19264T (=DSM 44701T), isolated from a smear-ripened cheese.</title>
        <authorList>
            <consortium name="US DOE Joint Genome Institute (JGI-PGF)"/>
            <person name="Walter F."/>
            <person name="Albersmeier A."/>
            <person name="Kalinowski J."/>
            <person name="Ruckert C."/>
        </authorList>
    </citation>
    <scope>NUCLEOTIDE SEQUENCE</scope>
    <source>
        <strain evidence="9">JCM 4125</strain>
    </source>
</reference>
<dbReference type="PROSITE" id="PS00705">
    <property type="entry name" value="PROK_CO2_ANHYDRASE_2"/>
    <property type="match status" value="1"/>
</dbReference>
<comment type="caution">
    <text evidence="9">The sequence shown here is derived from an EMBL/GenBank/DDBJ whole genome shotgun (WGS) entry which is preliminary data.</text>
</comment>
<protein>
    <recommendedName>
        <fullName evidence="2 8">Carbonic anhydrase</fullName>
        <ecNumber evidence="2 8">4.2.1.1</ecNumber>
    </recommendedName>
    <alternativeName>
        <fullName evidence="8">Carbonate dehydratase</fullName>
    </alternativeName>
</protein>
<evidence type="ECO:0000256" key="2">
    <source>
        <dbReference type="ARBA" id="ARBA00012925"/>
    </source>
</evidence>
<comment type="function">
    <text evidence="8">Reversible hydration of carbon dioxide.</text>
</comment>
<dbReference type="Pfam" id="PF00484">
    <property type="entry name" value="Pro_CA"/>
    <property type="match status" value="1"/>
</dbReference>
<sequence>MKDIAEGFRRFTTEVFPAQAALFERLATTHQPSTLFIGCSDSRVVPELVTQSDPGELFVIRTAGNLVPPCAPGAGADGVAASIEYAVTVLGVTSVIVCGHSGCGAMTALSSDGDLAALPAVAAWLRHGAAARARSDAGDFPAAEDEVAALVRDNVLCQLANLRTHPAVVRALARNEVTLHGWVYDIASGSVEEFETGGGRLLTPAG</sequence>
<keyword evidence="4 8" id="KW-0456">Lyase</keyword>
<dbReference type="GO" id="GO:0008270">
    <property type="term" value="F:zinc ion binding"/>
    <property type="evidence" value="ECO:0007669"/>
    <property type="project" value="UniProtKB-UniRule"/>
</dbReference>
<evidence type="ECO:0000256" key="6">
    <source>
        <dbReference type="ARBA" id="ARBA00048348"/>
    </source>
</evidence>
<dbReference type="EC" id="4.2.1.1" evidence="2 8"/>
<dbReference type="PROSITE" id="PS00704">
    <property type="entry name" value="PROK_CO2_ANHYDRASE_1"/>
    <property type="match status" value="1"/>
</dbReference>
<dbReference type="CDD" id="cd00884">
    <property type="entry name" value="beta_CA_cladeB"/>
    <property type="match status" value="1"/>
</dbReference>
<evidence type="ECO:0000256" key="8">
    <source>
        <dbReference type="RuleBase" id="RU003956"/>
    </source>
</evidence>
<feature type="binding site" evidence="7">
    <location>
        <position position="100"/>
    </location>
    <ligand>
        <name>Zn(2+)</name>
        <dbReference type="ChEBI" id="CHEBI:29105"/>
    </ligand>
</feature>
<feature type="binding site" evidence="7">
    <location>
        <position position="39"/>
    </location>
    <ligand>
        <name>Zn(2+)</name>
        <dbReference type="ChEBI" id="CHEBI:29105"/>
    </ligand>
</feature>
<evidence type="ECO:0000313" key="9">
    <source>
        <dbReference type="EMBL" id="GGT83351.1"/>
    </source>
</evidence>
<evidence type="ECO:0000256" key="5">
    <source>
        <dbReference type="ARBA" id="ARBA00024993"/>
    </source>
</evidence>
<reference evidence="9" key="2">
    <citation type="submission" date="2020-09" db="EMBL/GenBank/DDBJ databases">
        <authorList>
            <person name="Sun Q."/>
            <person name="Ohkuma M."/>
        </authorList>
    </citation>
    <scope>NUCLEOTIDE SEQUENCE</scope>
    <source>
        <strain evidence="9">JCM 4125</strain>
    </source>
</reference>
<dbReference type="AlphaFoldDB" id="A0A918M099"/>
<dbReference type="InterPro" id="IPR036874">
    <property type="entry name" value="Carbonic_anhydrase_sf"/>
</dbReference>
<comment type="function">
    <text evidence="5">Catalyzes the reversible hydration of carbon dioxide to form bicarbonate.</text>
</comment>
<dbReference type="SMART" id="SM00947">
    <property type="entry name" value="Pro_CA"/>
    <property type="match status" value="1"/>
</dbReference>
<dbReference type="Proteomes" id="UP000646776">
    <property type="component" value="Unassembled WGS sequence"/>
</dbReference>
<proteinExistence type="inferred from homology"/>
<gene>
    <name evidence="9" type="primary">cynT</name>
    <name evidence="9" type="ORF">GCM10010226_72510</name>
</gene>
<feature type="binding site" evidence="7">
    <location>
        <position position="41"/>
    </location>
    <ligand>
        <name>Zn(2+)</name>
        <dbReference type="ChEBI" id="CHEBI:29105"/>
    </ligand>
</feature>
<dbReference type="InterPro" id="IPR045066">
    <property type="entry name" value="Beta_CA_cladeB"/>
</dbReference>
<dbReference type="RefSeq" id="WP_189716846.1">
    <property type="nucleotide sequence ID" value="NZ_BMSA01000028.1"/>
</dbReference>
<evidence type="ECO:0000256" key="4">
    <source>
        <dbReference type="ARBA" id="ARBA00023239"/>
    </source>
</evidence>
<accession>A0A918M099</accession>
<name>A0A918M099_9ACTN</name>
<dbReference type="Gene3D" id="3.40.1050.10">
    <property type="entry name" value="Carbonic anhydrase"/>
    <property type="match status" value="1"/>
</dbReference>
<dbReference type="PANTHER" id="PTHR11002">
    <property type="entry name" value="CARBONIC ANHYDRASE"/>
    <property type="match status" value="1"/>
</dbReference>
<evidence type="ECO:0000256" key="7">
    <source>
        <dbReference type="PIRSR" id="PIRSR601765-1"/>
    </source>
</evidence>
<keyword evidence="7" id="KW-0479">Metal-binding</keyword>